<comment type="cofactor">
    <cofactor evidence="1">
        <name>Mn(2+)</name>
        <dbReference type="ChEBI" id="CHEBI:29035"/>
    </cofactor>
</comment>
<dbReference type="Pfam" id="PF00293">
    <property type="entry name" value="NUDIX"/>
    <property type="match status" value="1"/>
</dbReference>
<keyword evidence="6" id="KW-0464">Manganese</keyword>
<dbReference type="EMBL" id="JAEKNN010000012">
    <property type="protein sequence ID" value="MBJ7608382.1"/>
    <property type="molecule type" value="Genomic_DNA"/>
</dbReference>
<proteinExistence type="predicted"/>
<dbReference type="CDD" id="cd03426">
    <property type="entry name" value="NUDIX_CoAse_Nudt7"/>
    <property type="match status" value="1"/>
</dbReference>
<gene>
    <name evidence="8" type="ORF">JF887_02975</name>
</gene>
<comment type="cofactor">
    <cofactor evidence="2">
        <name>Mg(2+)</name>
        <dbReference type="ChEBI" id="CHEBI:18420"/>
    </cofactor>
</comment>
<keyword evidence="3" id="KW-0479">Metal-binding</keyword>
<dbReference type="Gene3D" id="3.90.79.10">
    <property type="entry name" value="Nucleoside Triphosphate Pyrophosphohydrolase"/>
    <property type="match status" value="1"/>
</dbReference>
<dbReference type="PANTHER" id="PTHR12992:SF11">
    <property type="entry name" value="MITOCHONDRIAL COENZYME A DIPHOSPHATASE NUDT8"/>
    <property type="match status" value="1"/>
</dbReference>
<feature type="domain" description="Nudix hydrolase" evidence="7">
    <location>
        <begin position="25"/>
        <end position="159"/>
    </location>
</feature>
<sequence length="201" mass="22048">MAELVQLLRRAMDGLDAEHEAAPPRSRRAAGVLLLFDSRDERLPLLFLERTAHLRHHAGQIGFPGGGSEASDVDIVDTALREAAEEAGIPRQLVEVIGLLPPFLTATSDNWLTPVIGVHDCEIDLRRDPFEVARLFRVDLCTLMDAPHTVRTMSDEGRARDVHFYEVAGTVIWGVTAAIVAELLTRIRAQASGADQVSGQR</sequence>
<keyword evidence="5" id="KW-0460">Magnesium</keyword>
<accession>A0A934KIG0</accession>
<name>A0A934KIG0_9BACT</name>
<dbReference type="GO" id="GO:0010945">
    <property type="term" value="F:coenzyme A diphosphatase activity"/>
    <property type="evidence" value="ECO:0007669"/>
    <property type="project" value="InterPro"/>
</dbReference>
<dbReference type="PANTHER" id="PTHR12992">
    <property type="entry name" value="NUDIX HYDROLASE"/>
    <property type="match status" value="1"/>
</dbReference>
<evidence type="ECO:0000256" key="1">
    <source>
        <dbReference type="ARBA" id="ARBA00001936"/>
    </source>
</evidence>
<evidence type="ECO:0000256" key="4">
    <source>
        <dbReference type="ARBA" id="ARBA00022801"/>
    </source>
</evidence>
<keyword evidence="4" id="KW-0378">Hydrolase</keyword>
<dbReference type="GO" id="GO:0046872">
    <property type="term" value="F:metal ion binding"/>
    <property type="evidence" value="ECO:0007669"/>
    <property type="project" value="UniProtKB-KW"/>
</dbReference>
<dbReference type="InterPro" id="IPR045121">
    <property type="entry name" value="CoAse"/>
</dbReference>
<dbReference type="SUPFAM" id="SSF55811">
    <property type="entry name" value="Nudix"/>
    <property type="match status" value="1"/>
</dbReference>
<dbReference type="PROSITE" id="PS51462">
    <property type="entry name" value="NUDIX"/>
    <property type="match status" value="1"/>
</dbReference>
<reference evidence="8 9" key="1">
    <citation type="submission" date="2020-10" db="EMBL/GenBank/DDBJ databases">
        <title>Ca. Dormibacterota MAGs.</title>
        <authorList>
            <person name="Montgomery K."/>
        </authorList>
    </citation>
    <scope>NUCLEOTIDE SEQUENCE [LARGE SCALE GENOMIC DNA]</scope>
    <source>
        <strain evidence="8">Mitchell_Peninsula_5</strain>
    </source>
</reference>
<comment type="caution">
    <text evidence="8">The sequence shown here is derived from an EMBL/GenBank/DDBJ whole genome shotgun (WGS) entry which is preliminary data.</text>
</comment>
<evidence type="ECO:0000256" key="2">
    <source>
        <dbReference type="ARBA" id="ARBA00001946"/>
    </source>
</evidence>
<evidence type="ECO:0000256" key="6">
    <source>
        <dbReference type="ARBA" id="ARBA00023211"/>
    </source>
</evidence>
<dbReference type="InterPro" id="IPR000086">
    <property type="entry name" value="NUDIX_hydrolase_dom"/>
</dbReference>
<protein>
    <submittedName>
        <fullName evidence="8">CoA pyrophosphatase</fullName>
    </submittedName>
</protein>
<dbReference type="InterPro" id="IPR015797">
    <property type="entry name" value="NUDIX_hydrolase-like_dom_sf"/>
</dbReference>
<dbReference type="AlphaFoldDB" id="A0A934KIG0"/>
<evidence type="ECO:0000256" key="3">
    <source>
        <dbReference type="ARBA" id="ARBA00022723"/>
    </source>
</evidence>
<evidence type="ECO:0000313" key="9">
    <source>
        <dbReference type="Proteomes" id="UP000614410"/>
    </source>
</evidence>
<organism evidence="8 9">
    <name type="scientific">Candidatus Amunia macphersoniae</name>
    <dbReference type="NCBI Taxonomy" id="3127014"/>
    <lineage>
        <taxon>Bacteria</taxon>
        <taxon>Bacillati</taxon>
        <taxon>Candidatus Dormiibacterota</taxon>
        <taxon>Candidatus Dormibacteria</taxon>
        <taxon>Candidatus Aeolococcales</taxon>
        <taxon>Candidatus Aeolococcaceae</taxon>
        <taxon>Candidatus Amunia</taxon>
    </lineage>
</organism>
<evidence type="ECO:0000256" key="5">
    <source>
        <dbReference type="ARBA" id="ARBA00022842"/>
    </source>
</evidence>
<dbReference type="Proteomes" id="UP000614410">
    <property type="component" value="Unassembled WGS sequence"/>
</dbReference>
<evidence type="ECO:0000313" key="8">
    <source>
        <dbReference type="EMBL" id="MBJ7608382.1"/>
    </source>
</evidence>
<evidence type="ECO:0000259" key="7">
    <source>
        <dbReference type="PROSITE" id="PS51462"/>
    </source>
</evidence>